<dbReference type="AlphaFoldDB" id="A0A1H1C3V6"/>
<evidence type="ECO:0000313" key="1">
    <source>
        <dbReference type="EMBL" id="SDQ58764.1"/>
    </source>
</evidence>
<organism evidence="1 2">
    <name type="scientific">Thermostaphylospora chromogena</name>
    <dbReference type="NCBI Taxonomy" id="35622"/>
    <lineage>
        <taxon>Bacteria</taxon>
        <taxon>Bacillati</taxon>
        <taxon>Actinomycetota</taxon>
        <taxon>Actinomycetes</taxon>
        <taxon>Streptosporangiales</taxon>
        <taxon>Thermomonosporaceae</taxon>
        <taxon>Thermostaphylospora</taxon>
    </lineage>
</organism>
<dbReference type="Proteomes" id="UP000217103">
    <property type="component" value="Unassembled WGS sequence"/>
</dbReference>
<name>A0A1H1C3V6_9ACTN</name>
<keyword evidence="2" id="KW-1185">Reference proteome</keyword>
<sequence>MTAVQQWDGFAAIESDTRAMVADPRWAALPPQAKAQAVAARTVVTPDGGRWMFGAYARWYRHDPADDRWLPSAPPIDQRLRAAAYVTQHTSAPDPALIPTGPDFAFEYGSTQGFVGPDVPWEITEKVRAILLSRRSARSEDFPLPGDGPFKEVFASDVPSTVAAVWGTLMWCAYAPAFDGNEVLLSMFGEFLGKALPGDDWVRWLHPISLEDLAHLYGERVRAGMPKAALRLAAVMANTADAVLDDDRFRPRASALVEMLAPALRTHDLDHEAARRGDAVLRRTWLARCPSHLAQAVICETSPGDHFGHTVYDLIEALGYLGRTDPRSVAAALLAADVAALAPAVAPRLYPWLDPELRQVMHAVLSDPGHALRRYWPVDGQLPEALRPPDRGSAAALLGSAYATGLAWCGLTGVKVPEHGFATASAVVERLRYQR</sequence>
<dbReference type="OrthoDB" id="3497177at2"/>
<gene>
    <name evidence="1" type="ORF">SAMN04489764_1276</name>
</gene>
<reference evidence="1 2" key="1">
    <citation type="submission" date="2016-10" db="EMBL/GenBank/DDBJ databases">
        <authorList>
            <person name="de Groot N.N."/>
        </authorList>
    </citation>
    <scope>NUCLEOTIDE SEQUENCE [LARGE SCALE GENOMIC DNA]</scope>
    <source>
        <strain evidence="1 2">DSM 43794</strain>
    </source>
</reference>
<accession>A0A1H1C3V6</accession>
<dbReference type="EMBL" id="FNKK01000002">
    <property type="protein sequence ID" value="SDQ58764.1"/>
    <property type="molecule type" value="Genomic_DNA"/>
</dbReference>
<evidence type="ECO:0000313" key="2">
    <source>
        <dbReference type="Proteomes" id="UP000217103"/>
    </source>
</evidence>
<protein>
    <submittedName>
        <fullName evidence="1">Uncharacterized protein</fullName>
    </submittedName>
</protein>
<dbReference type="RefSeq" id="WP_093258195.1">
    <property type="nucleotide sequence ID" value="NZ_FNKK01000002.1"/>
</dbReference>
<dbReference type="STRING" id="35622.SAMN04489764_1276"/>
<proteinExistence type="predicted"/>